<evidence type="ECO:0000256" key="1">
    <source>
        <dbReference type="ARBA" id="ARBA00009477"/>
    </source>
</evidence>
<evidence type="ECO:0000313" key="6">
    <source>
        <dbReference type="Proteomes" id="UP000287502"/>
    </source>
</evidence>
<dbReference type="OrthoDB" id="9806939at2"/>
<feature type="domain" description="CusB-like beta-barrel" evidence="3">
    <location>
        <begin position="242"/>
        <end position="316"/>
    </location>
</feature>
<dbReference type="KEGG" id="gtl:EP073_09805"/>
<dbReference type="PANTHER" id="PTHR30469">
    <property type="entry name" value="MULTIDRUG RESISTANCE PROTEIN MDTA"/>
    <property type="match status" value="1"/>
</dbReference>
<name>A0A410JZR0_9BACT</name>
<evidence type="ECO:0000256" key="2">
    <source>
        <dbReference type="SAM" id="Coils"/>
    </source>
</evidence>
<dbReference type="GO" id="GO:0015562">
    <property type="term" value="F:efflux transmembrane transporter activity"/>
    <property type="evidence" value="ECO:0007669"/>
    <property type="project" value="TreeGrafter"/>
</dbReference>
<dbReference type="GO" id="GO:1990281">
    <property type="term" value="C:efflux pump complex"/>
    <property type="evidence" value="ECO:0007669"/>
    <property type="project" value="TreeGrafter"/>
</dbReference>
<protein>
    <submittedName>
        <fullName evidence="5">Efflux RND transporter periplasmic adaptor subunit</fullName>
    </submittedName>
</protein>
<dbReference type="RefSeq" id="WP_128466972.1">
    <property type="nucleotide sequence ID" value="NZ_CP035108.1"/>
</dbReference>
<dbReference type="EMBL" id="CP035108">
    <property type="protein sequence ID" value="QAR33686.1"/>
    <property type="molecule type" value="Genomic_DNA"/>
</dbReference>
<dbReference type="Pfam" id="PF25989">
    <property type="entry name" value="YknX_C"/>
    <property type="match status" value="1"/>
</dbReference>
<feature type="coiled-coil region" evidence="2">
    <location>
        <begin position="173"/>
        <end position="200"/>
    </location>
</feature>
<evidence type="ECO:0000259" key="3">
    <source>
        <dbReference type="Pfam" id="PF25954"/>
    </source>
</evidence>
<feature type="domain" description="YknX-like C-terminal permuted SH3-like" evidence="4">
    <location>
        <begin position="322"/>
        <end position="389"/>
    </location>
</feature>
<dbReference type="Gene3D" id="2.40.30.170">
    <property type="match status" value="1"/>
</dbReference>
<organism evidence="5 6">
    <name type="scientific">Geovibrio thiophilus</name>
    <dbReference type="NCBI Taxonomy" id="139438"/>
    <lineage>
        <taxon>Bacteria</taxon>
        <taxon>Pseudomonadati</taxon>
        <taxon>Deferribacterota</taxon>
        <taxon>Deferribacteres</taxon>
        <taxon>Deferribacterales</taxon>
        <taxon>Geovibrionaceae</taxon>
        <taxon>Geovibrio</taxon>
    </lineage>
</organism>
<dbReference type="Pfam" id="PF25954">
    <property type="entry name" value="Beta-barrel_RND_2"/>
    <property type="match status" value="1"/>
</dbReference>
<keyword evidence="2" id="KW-0175">Coiled coil</keyword>
<dbReference type="InterPro" id="IPR058637">
    <property type="entry name" value="YknX-like_C"/>
</dbReference>
<dbReference type="Gene3D" id="2.40.420.20">
    <property type="match status" value="1"/>
</dbReference>
<keyword evidence="6" id="KW-1185">Reference proteome</keyword>
<sequence length="393" mass="42816">MEKSLTLLMILFVLWGCGDKRETDNETYIPVKTAEVTHVNDNLTVSAGGAVTSQDAPAKLSFLVSGRVMRIVPGEGEFVRRGELIAELDPTDYRLAVQRAEAQAEMAKAAYEKADSPVRPEQLEQARIACERAKDEHARMKTLYDSGSLAPNDYLKFRAAYESAERQYEMAKNGGQKEDKQQAKAALRQAEAALSSVRKSLGDTKLYAVSDGYMSKRFVSEGETVSAGSPVAEIVKLDPVDVSAGVPEKDIRLLEAGQVAEVRLAALPEQVFEGIVRLVNVSADPATRTYLVKIEVQNPRKLLKIGMAADVSVKTSERADMLTVPLNTIVRDAQGAPAVFVVKENRAYAVKVETGRLYKTSIEIKNGLKGDETIVSAGQERLRDGNGVKPAAE</sequence>
<gene>
    <name evidence="5" type="ORF">EP073_09805</name>
</gene>
<accession>A0A410JZR0</accession>
<dbReference type="Proteomes" id="UP000287502">
    <property type="component" value="Chromosome"/>
</dbReference>
<proteinExistence type="inferred from homology"/>
<dbReference type="InterPro" id="IPR058792">
    <property type="entry name" value="Beta-barrel_RND_2"/>
</dbReference>
<dbReference type="AlphaFoldDB" id="A0A410JZR0"/>
<dbReference type="Gene3D" id="1.10.287.470">
    <property type="entry name" value="Helix hairpin bin"/>
    <property type="match status" value="1"/>
</dbReference>
<dbReference type="Gene3D" id="2.40.50.100">
    <property type="match status" value="1"/>
</dbReference>
<reference evidence="5 6" key="1">
    <citation type="submission" date="2019-01" db="EMBL/GenBank/DDBJ databases">
        <title>Geovibrio thiophilus DSM 11263, complete genome.</title>
        <authorList>
            <person name="Spring S."/>
            <person name="Bunk B."/>
            <person name="Sproer C."/>
        </authorList>
    </citation>
    <scope>NUCLEOTIDE SEQUENCE [LARGE SCALE GENOMIC DNA]</scope>
    <source>
        <strain evidence="5 6">DSM 11263</strain>
    </source>
</reference>
<dbReference type="InterPro" id="IPR006143">
    <property type="entry name" value="RND_pump_MFP"/>
</dbReference>
<evidence type="ECO:0000313" key="5">
    <source>
        <dbReference type="EMBL" id="QAR33686.1"/>
    </source>
</evidence>
<evidence type="ECO:0000259" key="4">
    <source>
        <dbReference type="Pfam" id="PF25989"/>
    </source>
</evidence>
<dbReference type="NCBIfam" id="TIGR01730">
    <property type="entry name" value="RND_mfp"/>
    <property type="match status" value="1"/>
</dbReference>
<comment type="similarity">
    <text evidence="1">Belongs to the membrane fusion protein (MFP) (TC 8.A.1) family.</text>
</comment>
<dbReference type="SUPFAM" id="SSF111369">
    <property type="entry name" value="HlyD-like secretion proteins"/>
    <property type="match status" value="2"/>
</dbReference>
<dbReference type="PANTHER" id="PTHR30469:SF20">
    <property type="entry name" value="EFFLUX RND TRANSPORTER PERIPLASMIC ADAPTOR SUBUNIT"/>
    <property type="match status" value="1"/>
</dbReference>